<evidence type="ECO:0000313" key="1">
    <source>
        <dbReference type="EMBL" id="KAJ2892174.1"/>
    </source>
</evidence>
<evidence type="ECO:0000313" key="2">
    <source>
        <dbReference type="Proteomes" id="UP001139981"/>
    </source>
</evidence>
<sequence>MSTYNGGHMDSAPEYSYGYGPGGGSGHGQDHSHRHASSQSGHRHGPSRSHSKMGHGGEKAQHLHGESATYDNIPGYAPSESQTVYDNQGQHQQRRSGHQYSSDETKDRGIADYFYKKPDPSYSGTYGTDYHAEIS</sequence>
<dbReference type="EMBL" id="JANBVB010000794">
    <property type="protein sequence ID" value="KAJ2892174.1"/>
    <property type="molecule type" value="Genomic_DNA"/>
</dbReference>
<accession>A0ACC1M209</accession>
<reference evidence="1" key="1">
    <citation type="submission" date="2022-07" db="EMBL/GenBank/DDBJ databases">
        <title>Phylogenomic reconstructions and comparative analyses of Kickxellomycotina fungi.</title>
        <authorList>
            <person name="Reynolds N.K."/>
            <person name="Stajich J.E."/>
            <person name="Barry K."/>
            <person name="Grigoriev I.V."/>
            <person name="Crous P."/>
            <person name="Smith M.E."/>
        </authorList>
    </citation>
    <scope>NUCLEOTIDE SEQUENCE</scope>
    <source>
        <strain evidence="1">CBS 190363</strain>
    </source>
</reference>
<organism evidence="1 2">
    <name type="scientific">Coemansia aciculifera</name>
    <dbReference type="NCBI Taxonomy" id="417176"/>
    <lineage>
        <taxon>Eukaryota</taxon>
        <taxon>Fungi</taxon>
        <taxon>Fungi incertae sedis</taxon>
        <taxon>Zoopagomycota</taxon>
        <taxon>Kickxellomycotina</taxon>
        <taxon>Kickxellomycetes</taxon>
        <taxon>Kickxellales</taxon>
        <taxon>Kickxellaceae</taxon>
        <taxon>Coemansia</taxon>
    </lineage>
</organism>
<name>A0ACC1M209_9FUNG</name>
<feature type="non-terminal residue" evidence="1">
    <location>
        <position position="135"/>
    </location>
</feature>
<proteinExistence type="predicted"/>
<protein>
    <submittedName>
        <fullName evidence="1">Uncharacterized protein</fullName>
    </submittedName>
</protein>
<keyword evidence="2" id="KW-1185">Reference proteome</keyword>
<dbReference type="Proteomes" id="UP001139981">
    <property type="component" value="Unassembled WGS sequence"/>
</dbReference>
<comment type="caution">
    <text evidence="1">The sequence shown here is derived from an EMBL/GenBank/DDBJ whole genome shotgun (WGS) entry which is preliminary data.</text>
</comment>
<gene>
    <name evidence="1" type="ORF">IWW38_003317</name>
</gene>